<dbReference type="PANTHER" id="PTHR21525:SF9">
    <property type="entry name" value="CHANNEL_COLICIN DOMAIN-CONTAINING PROTEIN"/>
    <property type="match status" value="1"/>
</dbReference>
<dbReference type="Proteomes" id="UP000198549">
    <property type="component" value="Chromosome I"/>
</dbReference>
<sequence>MADSKYSTVDARLNSFELPTFNIASEPFGLIGFKDALTQLGMALNTVSLDIRLLTTGQGKLGEALASLTAVLSSPRSQLKAFTGVADARSESLPRLDADIGPRSSSDAPRLVMPIKVQNQACTCDLKSLIHGPTEHQVASPLALPAKDKSLGKTLETTQAAEAPKSRTPVSADALDASLDRLREAVTPDFSNGLSTQVDKLSSFAEENPKLATGLAAVAVGLYSIASKLVESVVDEAFTNVAKKILKRGAPRLPFGLGKLLGEEGGGSAQGEMPTQEKSRKGENPQPREGGADKKKEQKSRGKKKRLSPLTQPDYSRDSRGFESSSNVRETRGSKVLVNATNPVIRNVDVQPRSMRPAMTQAQSLMTLTGSAQAIPLQGKVAAAGSFLAKRAQPLRLLDAGIGIAQGVAQGDSKAVVSSAGLLAGSYAGATAGAALGTLILPGVGTAIGGLLGGFAGSELGSMLGEKLSVLVDRLKAPAQVSKDLTSTRTDNQPITFNSTIQINGQDLASAKELANLVVQTTLGQLGQLMPANALATRRDTALTDGVA</sequence>
<dbReference type="AlphaFoldDB" id="A0A1H0KWR6"/>
<dbReference type="OrthoDB" id="6879814at2"/>
<dbReference type="EMBL" id="MSTQ01000006">
    <property type="protein sequence ID" value="OLU03182.1"/>
    <property type="molecule type" value="Genomic_DNA"/>
</dbReference>
<dbReference type="InterPro" id="IPR039567">
    <property type="entry name" value="Gly-zipper"/>
</dbReference>
<keyword evidence="6" id="KW-1185">Reference proteome</keyword>
<gene>
    <name evidence="4" type="ORF">BVK86_12820</name>
    <name evidence="3" type="ORF">F7R15_14625</name>
    <name evidence="5" type="ORF">SAMN04490202_1368</name>
</gene>
<reference evidence="3 8" key="4">
    <citation type="submission" date="2019-09" db="EMBL/GenBank/DDBJ databases">
        <title>Draft genome sequences of 48 bacterial type strains from the CCUG.</title>
        <authorList>
            <person name="Tunovic T."/>
            <person name="Pineiro-Iglesias B."/>
            <person name="Unosson C."/>
            <person name="Inganas E."/>
            <person name="Ohlen M."/>
            <person name="Cardew S."/>
            <person name="Jensie-Markopoulos S."/>
            <person name="Salva-Serra F."/>
            <person name="Jaen-Luchoro D."/>
            <person name="Karlsson R."/>
            <person name="Svensson-Stadler L."/>
            <person name="Chun J."/>
            <person name="Moore E."/>
        </authorList>
    </citation>
    <scope>NUCLEOTIDE SEQUENCE [LARGE SCALE GENOMIC DNA]</scope>
    <source>
        <strain evidence="3 8">CCUG 53116</strain>
    </source>
</reference>
<reference evidence="4" key="3">
    <citation type="submission" date="2017-01" db="EMBL/GenBank/DDBJ databases">
        <authorList>
            <person name="Mah S.A."/>
            <person name="Swanson W.J."/>
            <person name="Moy G.W."/>
            <person name="Vacquier V.D."/>
        </authorList>
    </citation>
    <scope>NUCLEOTIDE SEQUENCE [LARGE SCALE GENOMIC DNA]</scope>
    <source>
        <strain evidence="4">MT1</strain>
    </source>
</reference>
<evidence type="ECO:0000313" key="3">
    <source>
        <dbReference type="EMBL" id="KAB0485033.1"/>
    </source>
</evidence>
<evidence type="ECO:0000256" key="1">
    <source>
        <dbReference type="SAM" id="MobiDB-lite"/>
    </source>
</evidence>
<feature type="region of interest" description="Disordered" evidence="1">
    <location>
        <begin position="261"/>
        <end position="335"/>
    </location>
</feature>
<name>A0A1H0KWR6_PSERE</name>
<dbReference type="EMBL" id="VZPS01000008">
    <property type="protein sequence ID" value="KAB0485033.1"/>
    <property type="molecule type" value="Genomic_DNA"/>
</dbReference>
<dbReference type="Pfam" id="PF13488">
    <property type="entry name" value="Gly-zipper_Omp"/>
    <property type="match status" value="1"/>
</dbReference>
<reference evidence="6" key="2">
    <citation type="submission" date="2017-01" db="EMBL/GenBank/DDBJ databases">
        <authorList>
            <person name="Poblete-Castro I."/>
        </authorList>
    </citation>
    <scope>NUCLEOTIDE SEQUENCE [LARGE SCALE GENOMIC DNA]</scope>
    <source>
        <strain evidence="6">DSM 18361 / CCUG 53116 / MT1</strain>
    </source>
</reference>
<dbReference type="Proteomes" id="UP000460142">
    <property type="component" value="Unassembled WGS sequence"/>
</dbReference>
<protein>
    <recommendedName>
        <fullName evidence="2">Glycine zipper domain-containing protein</fullName>
    </recommendedName>
</protein>
<reference evidence="5 7" key="1">
    <citation type="submission" date="2016-10" db="EMBL/GenBank/DDBJ databases">
        <authorList>
            <person name="de Groot N.N."/>
        </authorList>
    </citation>
    <scope>NUCLEOTIDE SEQUENCE [LARGE SCALE GENOMIC DNA]</scope>
    <source>
        <strain evidence="5 7">BS3776</strain>
    </source>
</reference>
<dbReference type="EMBL" id="LT629709">
    <property type="protein sequence ID" value="SDO60213.1"/>
    <property type="molecule type" value="Genomic_DNA"/>
</dbReference>
<feature type="compositionally biased region" description="Basic and acidic residues" evidence="1">
    <location>
        <begin position="290"/>
        <end position="300"/>
    </location>
</feature>
<evidence type="ECO:0000313" key="5">
    <source>
        <dbReference type="EMBL" id="SDO60213.1"/>
    </source>
</evidence>
<evidence type="ECO:0000313" key="7">
    <source>
        <dbReference type="Proteomes" id="UP000198549"/>
    </source>
</evidence>
<accession>A0A1H0KWR6</accession>
<proteinExistence type="predicted"/>
<feature type="domain" description="Glycine zipper" evidence="2">
    <location>
        <begin position="425"/>
        <end position="467"/>
    </location>
</feature>
<dbReference type="Proteomes" id="UP000186756">
    <property type="component" value="Unassembled WGS sequence"/>
</dbReference>
<evidence type="ECO:0000313" key="4">
    <source>
        <dbReference type="EMBL" id="OLU03182.1"/>
    </source>
</evidence>
<dbReference type="PANTHER" id="PTHR21525">
    <property type="entry name" value="MOTILE SPERM PROTEIN"/>
    <property type="match status" value="1"/>
</dbReference>
<evidence type="ECO:0000259" key="2">
    <source>
        <dbReference type="Pfam" id="PF13488"/>
    </source>
</evidence>
<dbReference type="RefSeq" id="WP_075946778.1">
    <property type="nucleotide sequence ID" value="NZ_LT629709.1"/>
</dbReference>
<evidence type="ECO:0000313" key="8">
    <source>
        <dbReference type="Proteomes" id="UP000460142"/>
    </source>
</evidence>
<evidence type="ECO:0000313" key="6">
    <source>
        <dbReference type="Proteomes" id="UP000186756"/>
    </source>
</evidence>
<organism evidence="5 7">
    <name type="scientific">Pseudomonas reinekei</name>
    <dbReference type="NCBI Taxonomy" id="395598"/>
    <lineage>
        <taxon>Bacteria</taxon>
        <taxon>Pseudomonadati</taxon>
        <taxon>Pseudomonadota</taxon>
        <taxon>Gammaproteobacteria</taxon>
        <taxon>Pseudomonadales</taxon>
        <taxon>Pseudomonadaceae</taxon>
        <taxon>Pseudomonas</taxon>
    </lineage>
</organism>